<keyword evidence="2" id="KW-1185">Reference proteome</keyword>
<reference evidence="1" key="1">
    <citation type="submission" date="2022-04" db="EMBL/GenBank/DDBJ databases">
        <title>A functionally conserved STORR gene fusion in Papaver species that diverged 16.8 million years ago.</title>
        <authorList>
            <person name="Catania T."/>
        </authorList>
    </citation>
    <scope>NUCLEOTIDE SEQUENCE</scope>
    <source>
        <strain evidence="1">S-188037</strain>
    </source>
</reference>
<dbReference type="EMBL" id="JAJJMB010003633">
    <property type="protein sequence ID" value="KAI3946724.1"/>
    <property type="molecule type" value="Genomic_DNA"/>
</dbReference>
<dbReference type="Proteomes" id="UP001202328">
    <property type="component" value="Unassembled WGS sequence"/>
</dbReference>
<gene>
    <name evidence="1" type="ORF">MKW98_003287</name>
</gene>
<organism evidence="1 2">
    <name type="scientific">Papaver atlanticum</name>
    <dbReference type="NCBI Taxonomy" id="357466"/>
    <lineage>
        <taxon>Eukaryota</taxon>
        <taxon>Viridiplantae</taxon>
        <taxon>Streptophyta</taxon>
        <taxon>Embryophyta</taxon>
        <taxon>Tracheophyta</taxon>
        <taxon>Spermatophyta</taxon>
        <taxon>Magnoliopsida</taxon>
        <taxon>Ranunculales</taxon>
        <taxon>Papaveraceae</taxon>
        <taxon>Papaveroideae</taxon>
        <taxon>Papaver</taxon>
    </lineage>
</organism>
<dbReference type="AlphaFoldDB" id="A0AAD4XTK0"/>
<sequence>KIEEANVNYNIFQLSSFLANAIVRIVPAPWMAKWMLQLEITIFSDRKQENFQFY</sequence>
<evidence type="ECO:0000313" key="1">
    <source>
        <dbReference type="EMBL" id="KAI3946724.1"/>
    </source>
</evidence>
<proteinExistence type="predicted"/>
<accession>A0AAD4XTK0</accession>
<protein>
    <submittedName>
        <fullName evidence="1">Uncharacterized protein</fullName>
    </submittedName>
</protein>
<name>A0AAD4XTK0_9MAGN</name>
<comment type="caution">
    <text evidence="1">The sequence shown here is derived from an EMBL/GenBank/DDBJ whole genome shotgun (WGS) entry which is preliminary data.</text>
</comment>
<feature type="non-terminal residue" evidence="1">
    <location>
        <position position="54"/>
    </location>
</feature>
<evidence type="ECO:0000313" key="2">
    <source>
        <dbReference type="Proteomes" id="UP001202328"/>
    </source>
</evidence>